<name>A0A916QGL4_9LACO</name>
<feature type="transmembrane region" description="Helical" evidence="1">
    <location>
        <begin position="127"/>
        <end position="148"/>
    </location>
</feature>
<dbReference type="RefSeq" id="WP_212780647.1">
    <property type="nucleotide sequence ID" value="NZ_BMAY01000005.1"/>
</dbReference>
<feature type="transmembrane region" description="Helical" evidence="1">
    <location>
        <begin position="95"/>
        <end position="115"/>
    </location>
</feature>
<sequence length="168" mass="19404">MKKSDVERAKRENEAAKKEYSVSHLYFSRYTLVRYLVTGLFFTNLLWFFMAIGDSNNLSAIIAGCMLLVEAAMMIEHISKLQNHQADMPINRIGLWIQAVLNVVLLLVLFTPMRLTIFEFAKKTPTITILAGILLLGIAICILCEYRLQKINRGEDRYTRLIQLYQKQ</sequence>
<accession>A0A916QGL4</accession>
<reference evidence="2" key="1">
    <citation type="submission" date="2020-08" db="EMBL/GenBank/DDBJ databases">
        <title>Taxonomic study for Lactobacillus species isolated from hardwood bark.</title>
        <authorList>
            <person name="Tohno M."/>
            <person name="Tanizawa Y."/>
        </authorList>
    </citation>
    <scope>NUCLEOTIDE SEQUENCE</scope>
    <source>
        <strain evidence="2">B40</strain>
    </source>
</reference>
<proteinExistence type="predicted"/>
<evidence type="ECO:0000313" key="3">
    <source>
        <dbReference type="Proteomes" id="UP000677218"/>
    </source>
</evidence>
<comment type="caution">
    <text evidence="2">The sequence shown here is derived from an EMBL/GenBank/DDBJ whole genome shotgun (WGS) entry which is preliminary data.</text>
</comment>
<dbReference type="EMBL" id="BMAY01000005">
    <property type="protein sequence ID" value="GFZ26951.1"/>
    <property type="molecule type" value="Genomic_DNA"/>
</dbReference>
<keyword evidence="1" id="KW-0472">Membrane</keyword>
<evidence type="ECO:0000256" key="1">
    <source>
        <dbReference type="SAM" id="Phobius"/>
    </source>
</evidence>
<keyword evidence="1" id="KW-1133">Transmembrane helix</keyword>
<evidence type="ECO:0008006" key="4">
    <source>
        <dbReference type="Google" id="ProtNLM"/>
    </source>
</evidence>
<feature type="transmembrane region" description="Helical" evidence="1">
    <location>
        <begin position="58"/>
        <end position="75"/>
    </location>
</feature>
<keyword evidence="3" id="KW-1185">Reference proteome</keyword>
<evidence type="ECO:0000313" key="2">
    <source>
        <dbReference type="EMBL" id="GFZ26951.1"/>
    </source>
</evidence>
<keyword evidence="1" id="KW-0812">Transmembrane</keyword>
<protein>
    <recommendedName>
        <fullName evidence="4">PTS cellobiose transporter subunit IIA</fullName>
    </recommendedName>
</protein>
<organism evidence="2 3">
    <name type="scientific">Lactobacillus corticis</name>
    <dbReference type="NCBI Taxonomy" id="2201249"/>
    <lineage>
        <taxon>Bacteria</taxon>
        <taxon>Bacillati</taxon>
        <taxon>Bacillota</taxon>
        <taxon>Bacilli</taxon>
        <taxon>Lactobacillales</taxon>
        <taxon>Lactobacillaceae</taxon>
        <taxon>Lactobacillus</taxon>
    </lineage>
</organism>
<gene>
    <name evidence="2" type="ORF">LCB40_08310</name>
</gene>
<feature type="transmembrane region" description="Helical" evidence="1">
    <location>
        <begin position="32"/>
        <end position="52"/>
    </location>
</feature>
<dbReference type="Proteomes" id="UP000677218">
    <property type="component" value="Unassembled WGS sequence"/>
</dbReference>
<dbReference type="AlphaFoldDB" id="A0A916QGL4"/>